<dbReference type="RefSeq" id="WP_034715179.1">
    <property type="nucleotide sequence ID" value="NZ_AWQS01000041.1"/>
</dbReference>
<proteinExistence type="inferred from homology"/>
<dbReference type="GO" id="GO:0008841">
    <property type="term" value="F:dihydrofolate synthase activity"/>
    <property type="evidence" value="ECO:0007669"/>
    <property type="project" value="TreeGrafter"/>
</dbReference>
<evidence type="ECO:0000313" key="14">
    <source>
        <dbReference type="EMBL" id="EWT06583.1"/>
    </source>
</evidence>
<keyword evidence="15" id="KW-1185">Reference proteome</keyword>
<feature type="domain" description="Mur ligase central" evidence="13">
    <location>
        <begin position="65"/>
        <end position="295"/>
    </location>
</feature>
<dbReference type="InterPro" id="IPR001645">
    <property type="entry name" value="Folylpolyglutamate_synth"/>
</dbReference>
<dbReference type="PIRSF" id="PIRSF001563">
    <property type="entry name" value="Folylpolyglu_synth"/>
    <property type="match status" value="1"/>
</dbReference>
<evidence type="ECO:0000256" key="6">
    <source>
        <dbReference type="ARBA" id="ARBA00022741"/>
    </source>
</evidence>
<comment type="cofactor">
    <cofactor evidence="1">
        <name>Mg(2+)</name>
        <dbReference type="ChEBI" id="CHEBI:18420"/>
    </cofactor>
</comment>
<keyword evidence="7 11" id="KW-0067">ATP-binding</keyword>
<reference evidence="15" key="1">
    <citation type="submission" date="2013-08" db="EMBL/GenBank/DDBJ databases">
        <title>Intrasporangium oryzae NRRL B-24470.</title>
        <authorList>
            <person name="Liu H."/>
            <person name="Wang G."/>
        </authorList>
    </citation>
    <scope>NUCLEOTIDE SEQUENCE [LARGE SCALE GENOMIC DNA]</scope>
    <source>
        <strain evidence="15">Q5-1</strain>
    </source>
</reference>
<dbReference type="EMBL" id="AWQS01000041">
    <property type="protein sequence ID" value="EWT06583.1"/>
    <property type="molecule type" value="Genomic_DNA"/>
</dbReference>
<dbReference type="PROSITE" id="PS01012">
    <property type="entry name" value="FOLYLPOLYGLU_SYNT_2"/>
    <property type="match status" value="1"/>
</dbReference>
<dbReference type="SUPFAM" id="SSF53623">
    <property type="entry name" value="MurD-like peptide ligases, catalytic domain"/>
    <property type="match status" value="1"/>
</dbReference>
<dbReference type="InterPro" id="IPR013221">
    <property type="entry name" value="Mur_ligase_cen"/>
</dbReference>
<evidence type="ECO:0000256" key="4">
    <source>
        <dbReference type="ARBA" id="ARBA00022598"/>
    </source>
</evidence>
<dbReference type="InterPro" id="IPR004101">
    <property type="entry name" value="Mur_ligase_C"/>
</dbReference>
<evidence type="ECO:0000256" key="1">
    <source>
        <dbReference type="ARBA" id="ARBA00001946"/>
    </source>
</evidence>
<dbReference type="Gene3D" id="3.90.190.20">
    <property type="entry name" value="Mur ligase, C-terminal domain"/>
    <property type="match status" value="1"/>
</dbReference>
<evidence type="ECO:0000256" key="10">
    <source>
        <dbReference type="ARBA" id="ARBA00047493"/>
    </source>
</evidence>
<dbReference type="EC" id="6.3.2.17" evidence="3"/>
<dbReference type="PANTHER" id="PTHR11136">
    <property type="entry name" value="FOLYLPOLYGLUTAMATE SYNTHASE-RELATED"/>
    <property type="match status" value="1"/>
</dbReference>
<name>W9GP44_9MICO</name>
<evidence type="ECO:0000259" key="12">
    <source>
        <dbReference type="Pfam" id="PF02875"/>
    </source>
</evidence>
<organism evidence="14 15">
    <name type="scientific">Intrasporangium chromatireducens Q5-1</name>
    <dbReference type="NCBI Taxonomy" id="584657"/>
    <lineage>
        <taxon>Bacteria</taxon>
        <taxon>Bacillati</taxon>
        <taxon>Actinomycetota</taxon>
        <taxon>Actinomycetes</taxon>
        <taxon>Micrococcales</taxon>
        <taxon>Intrasporangiaceae</taxon>
        <taxon>Intrasporangium</taxon>
    </lineage>
</organism>
<keyword evidence="8" id="KW-0460">Magnesium</keyword>
<keyword evidence="6 11" id="KW-0547">Nucleotide-binding</keyword>
<protein>
    <recommendedName>
        <fullName evidence="3">tetrahydrofolate synthase</fullName>
        <ecNumber evidence="3">6.3.2.17</ecNumber>
    </recommendedName>
    <alternativeName>
        <fullName evidence="9">Tetrahydrofolylpolyglutamate synthase</fullName>
    </alternativeName>
</protein>
<keyword evidence="4 11" id="KW-0436">Ligase</keyword>
<evidence type="ECO:0000256" key="5">
    <source>
        <dbReference type="ARBA" id="ARBA00022723"/>
    </source>
</evidence>
<comment type="similarity">
    <text evidence="2 11">Belongs to the folylpolyglutamate synthase family.</text>
</comment>
<feature type="domain" description="Mur ligase C-terminal" evidence="12">
    <location>
        <begin position="322"/>
        <end position="446"/>
    </location>
</feature>
<dbReference type="InterPro" id="IPR036565">
    <property type="entry name" value="Mur-like_cat_sf"/>
</dbReference>
<keyword evidence="5" id="KW-0479">Metal-binding</keyword>
<dbReference type="InterPro" id="IPR018109">
    <property type="entry name" value="Folylpolyglutamate_synth_CS"/>
</dbReference>
<dbReference type="GO" id="GO:0046872">
    <property type="term" value="F:metal ion binding"/>
    <property type="evidence" value="ECO:0007669"/>
    <property type="project" value="UniProtKB-KW"/>
</dbReference>
<dbReference type="PANTHER" id="PTHR11136:SF0">
    <property type="entry name" value="DIHYDROFOLATE SYNTHETASE-RELATED"/>
    <property type="match status" value="1"/>
</dbReference>
<dbReference type="Proteomes" id="UP000019494">
    <property type="component" value="Unassembled WGS sequence"/>
</dbReference>
<sequence>MSPRPDAAAHEAARRLEERKRMREIETEILSRAPENDIGPSLDRIRAVMELAGDPQLAFPVIHLTGTNGKTSTSRMIDTILRELGLSTGRFTSPHLHDLRERIALSGKPIPRHKFIAAYEDVKPLVDIVDGSSAESGGRRLNFFETLVAVAYAAFADAPVDVAVVEVGLGGTWDATNVVDGKVAVITPIDLDHTHLLGDDIASIAEEKSGIIKPDSITVSALQEDDAVEVLTERAEQVGSRLVLEGRDFGVLTRDVALGGQVVSLRGLAGDYPDLFLPLHGAHQAQNLATAVAAVEAFMGGGEQPLDHDVLLAACAAMASPGRLEVVRRSPTVVVDAAHNPHGARALVTALEEAFTFTRLVGLLSVVADKDAVGILEVLEPVLSEVVITRNSSHRALDPARLGQLATGIFGEHRVTIVPNLPDALEQAVTLAEADGMGGGVLATGSVITAGEVRLLLGHDQT</sequence>
<dbReference type="GO" id="GO:0004326">
    <property type="term" value="F:tetrahydrofolylpolyglutamate synthase activity"/>
    <property type="evidence" value="ECO:0007669"/>
    <property type="project" value="UniProtKB-EC"/>
</dbReference>
<evidence type="ECO:0000256" key="8">
    <source>
        <dbReference type="ARBA" id="ARBA00022842"/>
    </source>
</evidence>
<dbReference type="NCBIfam" id="TIGR01499">
    <property type="entry name" value="folC"/>
    <property type="match status" value="1"/>
</dbReference>
<comment type="caution">
    <text evidence="14">The sequence shown here is derived from an EMBL/GenBank/DDBJ whole genome shotgun (WGS) entry which is preliminary data.</text>
</comment>
<dbReference type="OrthoDB" id="9809356at2"/>
<gene>
    <name evidence="14" type="ORF">N864_20215</name>
</gene>
<accession>W9GP44</accession>
<evidence type="ECO:0000256" key="9">
    <source>
        <dbReference type="ARBA" id="ARBA00030592"/>
    </source>
</evidence>
<comment type="catalytic activity">
    <reaction evidence="10">
        <text>(6S)-5,6,7,8-tetrahydrofolyl-(gamma-L-Glu)(n) + L-glutamate + ATP = (6S)-5,6,7,8-tetrahydrofolyl-(gamma-L-Glu)(n+1) + ADP + phosphate + H(+)</text>
        <dbReference type="Rhea" id="RHEA:10580"/>
        <dbReference type="Rhea" id="RHEA-COMP:14738"/>
        <dbReference type="Rhea" id="RHEA-COMP:14740"/>
        <dbReference type="ChEBI" id="CHEBI:15378"/>
        <dbReference type="ChEBI" id="CHEBI:29985"/>
        <dbReference type="ChEBI" id="CHEBI:30616"/>
        <dbReference type="ChEBI" id="CHEBI:43474"/>
        <dbReference type="ChEBI" id="CHEBI:141005"/>
        <dbReference type="ChEBI" id="CHEBI:456216"/>
        <dbReference type="EC" id="6.3.2.17"/>
    </reaction>
</comment>
<evidence type="ECO:0000256" key="3">
    <source>
        <dbReference type="ARBA" id="ARBA00013025"/>
    </source>
</evidence>
<dbReference type="Pfam" id="PF02875">
    <property type="entry name" value="Mur_ligase_C"/>
    <property type="match status" value="1"/>
</dbReference>
<dbReference type="PATRIC" id="fig|584657.3.peg.1473"/>
<dbReference type="GO" id="GO:0005737">
    <property type="term" value="C:cytoplasm"/>
    <property type="evidence" value="ECO:0007669"/>
    <property type="project" value="TreeGrafter"/>
</dbReference>
<evidence type="ECO:0000256" key="11">
    <source>
        <dbReference type="PIRNR" id="PIRNR001563"/>
    </source>
</evidence>
<dbReference type="GO" id="GO:0005524">
    <property type="term" value="F:ATP binding"/>
    <property type="evidence" value="ECO:0007669"/>
    <property type="project" value="UniProtKB-KW"/>
</dbReference>
<evidence type="ECO:0000256" key="2">
    <source>
        <dbReference type="ARBA" id="ARBA00008276"/>
    </source>
</evidence>
<dbReference type="AlphaFoldDB" id="W9GP44"/>
<dbReference type="Gene3D" id="3.40.1190.10">
    <property type="entry name" value="Mur-like, catalytic domain"/>
    <property type="match status" value="1"/>
</dbReference>
<dbReference type="FunFam" id="3.40.1190.10:FF:000011">
    <property type="entry name" value="Folylpolyglutamate synthase/dihydrofolate synthase"/>
    <property type="match status" value="1"/>
</dbReference>
<evidence type="ECO:0000259" key="13">
    <source>
        <dbReference type="Pfam" id="PF08245"/>
    </source>
</evidence>
<dbReference type="Pfam" id="PF08245">
    <property type="entry name" value="Mur_ligase_M"/>
    <property type="match status" value="1"/>
</dbReference>
<evidence type="ECO:0000256" key="7">
    <source>
        <dbReference type="ARBA" id="ARBA00022840"/>
    </source>
</evidence>
<dbReference type="InterPro" id="IPR036615">
    <property type="entry name" value="Mur_ligase_C_dom_sf"/>
</dbReference>
<evidence type="ECO:0000313" key="15">
    <source>
        <dbReference type="Proteomes" id="UP000019494"/>
    </source>
</evidence>
<dbReference type="PROSITE" id="PS01011">
    <property type="entry name" value="FOLYLPOLYGLU_SYNT_1"/>
    <property type="match status" value="1"/>
</dbReference>
<dbReference type="SUPFAM" id="SSF53244">
    <property type="entry name" value="MurD-like peptide ligases, peptide-binding domain"/>
    <property type="match status" value="1"/>
</dbReference>